<dbReference type="InterPro" id="IPR048641">
    <property type="entry name" value="RlmN_N"/>
</dbReference>
<evidence type="ECO:0000256" key="14">
    <source>
        <dbReference type="ARBA" id="ARBA00023157"/>
    </source>
</evidence>
<reference evidence="16 17" key="1">
    <citation type="submission" date="2012-06" db="EMBL/GenBank/DDBJ databases">
        <title>The complete chromosome of genome of Turneriella parva DSM 21527.</title>
        <authorList>
            <consortium name="US DOE Joint Genome Institute (JGI-PGF)"/>
            <person name="Lucas S."/>
            <person name="Han J."/>
            <person name="Lapidus A."/>
            <person name="Bruce D."/>
            <person name="Goodwin L."/>
            <person name="Pitluck S."/>
            <person name="Peters L."/>
            <person name="Kyrpides N."/>
            <person name="Mavromatis K."/>
            <person name="Ivanova N."/>
            <person name="Mikhailova N."/>
            <person name="Chertkov O."/>
            <person name="Detter J.C."/>
            <person name="Tapia R."/>
            <person name="Han C."/>
            <person name="Land M."/>
            <person name="Hauser L."/>
            <person name="Markowitz V."/>
            <person name="Cheng J.-F."/>
            <person name="Hugenholtz P."/>
            <person name="Woyke T."/>
            <person name="Wu D."/>
            <person name="Gronow S."/>
            <person name="Wellnitz S."/>
            <person name="Brambilla E."/>
            <person name="Klenk H.-P."/>
            <person name="Eisen J.A."/>
        </authorList>
    </citation>
    <scope>NUCLEOTIDE SEQUENCE [LARGE SCALE GENOMIC DNA]</scope>
    <source>
        <strain evidence="17">ATCC BAA-1111 / DSM 21527 / NCTC 11395 / H</strain>
    </source>
</reference>
<keyword evidence="12" id="KW-0408">Iron</keyword>
<dbReference type="RefSeq" id="WP_014803124.1">
    <property type="nucleotide sequence ID" value="NC_018020.1"/>
</dbReference>
<evidence type="ECO:0000256" key="5">
    <source>
        <dbReference type="ARBA" id="ARBA00022490"/>
    </source>
</evidence>
<keyword evidence="10" id="KW-0819">tRNA processing</keyword>
<dbReference type="InterPro" id="IPR027492">
    <property type="entry name" value="RNA_MTrfase_RlmN"/>
</dbReference>
<evidence type="ECO:0000256" key="11">
    <source>
        <dbReference type="ARBA" id="ARBA00022723"/>
    </source>
</evidence>
<dbReference type="KEGG" id="tpx:Turpa_1970"/>
<protein>
    <submittedName>
        <fullName evidence="16">23S rRNA m(2)A-2503 methyltransferase</fullName>
        <ecNumber evidence="16">2.1.1.192</ecNumber>
    </submittedName>
</protein>
<dbReference type="AlphaFoldDB" id="I4B5R0"/>
<keyword evidence="4" id="KW-0004">4Fe-4S</keyword>
<dbReference type="EMBL" id="CP002959">
    <property type="protein sequence ID" value="AFM12617.1"/>
    <property type="molecule type" value="Genomic_DNA"/>
</dbReference>
<dbReference type="PANTHER" id="PTHR30544">
    <property type="entry name" value="23S RRNA METHYLTRANSFERASE"/>
    <property type="match status" value="1"/>
</dbReference>
<evidence type="ECO:0000256" key="3">
    <source>
        <dbReference type="ARBA" id="ARBA00007544"/>
    </source>
</evidence>
<dbReference type="HOGENOM" id="CLU_029101_0_1_12"/>
<dbReference type="STRING" id="869212.Turpa_1970"/>
<dbReference type="Gene3D" id="3.20.20.70">
    <property type="entry name" value="Aldolase class I"/>
    <property type="match status" value="1"/>
</dbReference>
<evidence type="ECO:0000256" key="2">
    <source>
        <dbReference type="ARBA" id="ARBA00004496"/>
    </source>
</evidence>
<dbReference type="GO" id="GO:0030488">
    <property type="term" value="P:tRNA methylation"/>
    <property type="evidence" value="ECO:0007669"/>
    <property type="project" value="InterPro"/>
</dbReference>
<evidence type="ECO:0000256" key="6">
    <source>
        <dbReference type="ARBA" id="ARBA00022552"/>
    </source>
</evidence>
<keyword evidence="5" id="KW-0963">Cytoplasm</keyword>
<dbReference type="GO" id="GO:0051539">
    <property type="term" value="F:4 iron, 4 sulfur cluster binding"/>
    <property type="evidence" value="ECO:0007669"/>
    <property type="project" value="UniProtKB-KW"/>
</dbReference>
<evidence type="ECO:0000256" key="9">
    <source>
        <dbReference type="ARBA" id="ARBA00022691"/>
    </source>
</evidence>
<comment type="cofactor">
    <cofactor evidence="1">
        <name>[4Fe-4S] cluster</name>
        <dbReference type="ChEBI" id="CHEBI:49883"/>
    </cofactor>
</comment>
<dbReference type="Gene3D" id="1.10.150.530">
    <property type="match status" value="1"/>
</dbReference>
<dbReference type="Pfam" id="PF04055">
    <property type="entry name" value="Radical_SAM"/>
    <property type="match status" value="1"/>
</dbReference>
<dbReference type="InterPro" id="IPR004383">
    <property type="entry name" value="rRNA_lsu_MTrfase_RlmN/Cfr"/>
</dbReference>
<dbReference type="CDD" id="cd01335">
    <property type="entry name" value="Radical_SAM"/>
    <property type="match status" value="1"/>
</dbReference>
<dbReference type="InterPro" id="IPR040072">
    <property type="entry name" value="Methyltransferase_A"/>
</dbReference>
<evidence type="ECO:0000256" key="13">
    <source>
        <dbReference type="ARBA" id="ARBA00023014"/>
    </source>
</evidence>
<dbReference type="PIRSF" id="PIRSF006004">
    <property type="entry name" value="CHP00048"/>
    <property type="match status" value="1"/>
</dbReference>
<feature type="domain" description="Radical SAM core" evidence="15">
    <location>
        <begin position="101"/>
        <end position="330"/>
    </location>
</feature>
<evidence type="ECO:0000256" key="1">
    <source>
        <dbReference type="ARBA" id="ARBA00001966"/>
    </source>
</evidence>
<accession>I4B5R0</accession>
<dbReference type="Proteomes" id="UP000006048">
    <property type="component" value="Chromosome"/>
</dbReference>
<comment type="subcellular location">
    <subcellularLocation>
        <location evidence="2">Cytoplasm</location>
    </subcellularLocation>
</comment>
<evidence type="ECO:0000259" key="15">
    <source>
        <dbReference type="PROSITE" id="PS51918"/>
    </source>
</evidence>
<keyword evidence="14" id="KW-1015">Disulfide bond</keyword>
<name>I4B5R0_TURPD</name>
<keyword evidence="9" id="KW-0949">S-adenosyl-L-methionine</keyword>
<keyword evidence="17" id="KW-1185">Reference proteome</keyword>
<dbReference type="PATRIC" id="fig|869212.3.peg.1974"/>
<dbReference type="GO" id="GO:0008173">
    <property type="term" value="F:RNA methyltransferase activity"/>
    <property type="evidence" value="ECO:0007669"/>
    <property type="project" value="InterPro"/>
</dbReference>
<organism evidence="16 17">
    <name type="scientific">Turneriella parva (strain ATCC BAA-1111 / DSM 21527 / NCTC 11395 / H)</name>
    <name type="common">Leptospira parva</name>
    <dbReference type="NCBI Taxonomy" id="869212"/>
    <lineage>
        <taxon>Bacteria</taxon>
        <taxon>Pseudomonadati</taxon>
        <taxon>Spirochaetota</taxon>
        <taxon>Spirochaetia</taxon>
        <taxon>Leptospirales</taxon>
        <taxon>Leptospiraceae</taxon>
        <taxon>Turneriella</taxon>
    </lineage>
</organism>
<evidence type="ECO:0000256" key="8">
    <source>
        <dbReference type="ARBA" id="ARBA00022679"/>
    </source>
</evidence>
<dbReference type="GO" id="GO:0070475">
    <property type="term" value="P:rRNA base methylation"/>
    <property type="evidence" value="ECO:0007669"/>
    <property type="project" value="InterPro"/>
</dbReference>
<dbReference type="SUPFAM" id="SSF102114">
    <property type="entry name" value="Radical SAM enzymes"/>
    <property type="match status" value="1"/>
</dbReference>
<dbReference type="PROSITE" id="PS51918">
    <property type="entry name" value="RADICAL_SAM"/>
    <property type="match status" value="1"/>
</dbReference>
<sequence>MAIETKPEILSLTEAELTELLVADGHKKFRAQQVFQWLHLKQVFDPAKMTNLKPEFHDYLRARFTLPEFKILNETRSPSDQTAKYLFEFGNRQVESVWLPYENRQSICISVQSGCSLDCSFCATGKIAFKGNLTAGQILSQVYGMQQLYDRRISNVVFMGMGEPFYNYDNAIRAASLIADQHGMNISRRRITLSTSGVLPGIKRFIEEKQPYRLALSLHAVFADKRRQIMDIEEKFSFEEVLEYLLQKRNDLQQGQLMFEYIMIDGVNIFPDDAKELARWAKLLKAKVNLIPMNTSFNGMHRPSDDKIIEFWQALVSRGIVAVNRKSPAKDIDGACGMLAGRQENTLKV</sequence>
<dbReference type="OrthoDB" id="9793973at2"/>
<comment type="similarity">
    <text evidence="3">Belongs to the radical SAM superfamily. RlmN family.</text>
</comment>
<dbReference type="SFLD" id="SFLDF00275">
    <property type="entry name" value="adenosine_C2_methyltransferase"/>
    <property type="match status" value="1"/>
</dbReference>
<dbReference type="InterPro" id="IPR007197">
    <property type="entry name" value="rSAM"/>
</dbReference>
<keyword evidence="8 16" id="KW-0808">Transferase</keyword>
<evidence type="ECO:0000313" key="16">
    <source>
        <dbReference type="EMBL" id="AFM12617.1"/>
    </source>
</evidence>
<keyword evidence="7 16" id="KW-0489">Methyltransferase</keyword>
<keyword evidence="11" id="KW-0479">Metal-binding</keyword>
<dbReference type="SFLD" id="SFLDS00029">
    <property type="entry name" value="Radical_SAM"/>
    <property type="match status" value="1"/>
</dbReference>
<dbReference type="EC" id="2.1.1.192" evidence="16"/>
<dbReference type="Pfam" id="PF21016">
    <property type="entry name" value="RlmN_N"/>
    <property type="match status" value="1"/>
</dbReference>
<dbReference type="InterPro" id="IPR058240">
    <property type="entry name" value="rSAM_sf"/>
</dbReference>
<dbReference type="SFLD" id="SFLDG01062">
    <property type="entry name" value="methyltransferase_(Class_A)"/>
    <property type="match status" value="1"/>
</dbReference>
<dbReference type="GO" id="GO:0005737">
    <property type="term" value="C:cytoplasm"/>
    <property type="evidence" value="ECO:0007669"/>
    <property type="project" value="UniProtKB-SubCell"/>
</dbReference>
<dbReference type="PANTHER" id="PTHR30544:SF5">
    <property type="entry name" value="RADICAL SAM CORE DOMAIN-CONTAINING PROTEIN"/>
    <property type="match status" value="1"/>
</dbReference>
<keyword evidence="13" id="KW-0411">Iron-sulfur</keyword>
<evidence type="ECO:0000313" key="17">
    <source>
        <dbReference type="Proteomes" id="UP000006048"/>
    </source>
</evidence>
<proteinExistence type="inferred from homology"/>
<dbReference type="InterPro" id="IPR013785">
    <property type="entry name" value="Aldolase_TIM"/>
</dbReference>
<evidence type="ECO:0000256" key="7">
    <source>
        <dbReference type="ARBA" id="ARBA00022603"/>
    </source>
</evidence>
<evidence type="ECO:0000256" key="4">
    <source>
        <dbReference type="ARBA" id="ARBA00022485"/>
    </source>
</evidence>
<dbReference type="GO" id="GO:0046872">
    <property type="term" value="F:metal ion binding"/>
    <property type="evidence" value="ECO:0007669"/>
    <property type="project" value="UniProtKB-KW"/>
</dbReference>
<keyword evidence="6" id="KW-0698">rRNA processing</keyword>
<evidence type="ECO:0000256" key="10">
    <source>
        <dbReference type="ARBA" id="ARBA00022694"/>
    </source>
</evidence>
<evidence type="ECO:0000256" key="12">
    <source>
        <dbReference type="ARBA" id="ARBA00023004"/>
    </source>
</evidence>
<gene>
    <name evidence="16" type="ordered locus">Turpa_1970</name>
</gene>
<dbReference type="NCBIfam" id="TIGR00048">
    <property type="entry name" value="rRNA_mod_RlmN"/>
    <property type="match status" value="1"/>
</dbReference>